<evidence type="ECO:0000313" key="1">
    <source>
        <dbReference type="EMBL" id="KAF0774193.1"/>
    </source>
</evidence>
<keyword evidence="2" id="KW-1185">Reference proteome</keyword>
<dbReference type="Proteomes" id="UP000478052">
    <property type="component" value="Unassembled WGS sequence"/>
</dbReference>
<reference evidence="1 2" key="1">
    <citation type="submission" date="2019-08" db="EMBL/GenBank/DDBJ databases">
        <title>Whole genome of Aphis craccivora.</title>
        <authorList>
            <person name="Voronova N.V."/>
            <person name="Shulinski R.S."/>
            <person name="Bandarenka Y.V."/>
            <person name="Zhorov D.G."/>
            <person name="Warner D."/>
        </authorList>
    </citation>
    <scope>NUCLEOTIDE SEQUENCE [LARGE SCALE GENOMIC DNA]</scope>
    <source>
        <strain evidence="1">180601</strain>
        <tissue evidence="1">Whole Body</tissue>
    </source>
</reference>
<comment type="caution">
    <text evidence="1">The sequence shown here is derived from an EMBL/GenBank/DDBJ whole genome shotgun (WGS) entry which is preliminary data.</text>
</comment>
<protein>
    <submittedName>
        <fullName evidence="1">Uncharacterized protein</fullName>
    </submittedName>
</protein>
<proteinExistence type="predicted"/>
<gene>
    <name evidence="1" type="ORF">FWK35_00002635</name>
</gene>
<name>A0A6G0ZS11_APHCR</name>
<dbReference type="AlphaFoldDB" id="A0A6G0ZS11"/>
<sequence>MLNRVRVWEMYFGQGVVYGKDLTCGYWRFSKTEKVKKKKNDNEYDLENVSLSSALKSLWQKIALIFRRSVGKKQNPLDTWRPLKG</sequence>
<dbReference type="EMBL" id="VUJU01000002">
    <property type="protein sequence ID" value="KAF0774193.1"/>
    <property type="molecule type" value="Genomic_DNA"/>
</dbReference>
<organism evidence="1 2">
    <name type="scientific">Aphis craccivora</name>
    <name type="common">Cowpea aphid</name>
    <dbReference type="NCBI Taxonomy" id="307492"/>
    <lineage>
        <taxon>Eukaryota</taxon>
        <taxon>Metazoa</taxon>
        <taxon>Ecdysozoa</taxon>
        <taxon>Arthropoda</taxon>
        <taxon>Hexapoda</taxon>
        <taxon>Insecta</taxon>
        <taxon>Pterygota</taxon>
        <taxon>Neoptera</taxon>
        <taxon>Paraneoptera</taxon>
        <taxon>Hemiptera</taxon>
        <taxon>Sternorrhyncha</taxon>
        <taxon>Aphidomorpha</taxon>
        <taxon>Aphidoidea</taxon>
        <taxon>Aphididae</taxon>
        <taxon>Aphidini</taxon>
        <taxon>Aphis</taxon>
        <taxon>Aphis</taxon>
    </lineage>
</organism>
<accession>A0A6G0ZS11</accession>
<evidence type="ECO:0000313" key="2">
    <source>
        <dbReference type="Proteomes" id="UP000478052"/>
    </source>
</evidence>